<sequence length="49" mass="5709">MIRIDGRLWPQVAISYHFAEQHFRMPNGETMRAPVSWGCAQIRMSTSDE</sequence>
<accession>A0A969WAV0</accession>
<name>A0A969WAV0_9GAMM</name>
<dbReference type="Proteomes" id="UP000653472">
    <property type="component" value="Unassembled WGS sequence"/>
</dbReference>
<organism evidence="1 2">
    <name type="scientific">Solimonas marina</name>
    <dbReference type="NCBI Taxonomy" id="2714601"/>
    <lineage>
        <taxon>Bacteria</taxon>
        <taxon>Pseudomonadati</taxon>
        <taxon>Pseudomonadota</taxon>
        <taxon>Gammaproteobacteria</taxon>
        <taxon>Nevskiales</taxon>
        <taxon>Nevskiaceae</taxon>
        <taxon>Solimonas</taxon>
    </lineage>
</organism>
<comment type="caution">
    <text evidence="1">The sequence shown here is derived from an EMBL/GenBank/DDBJ whole genome shotgun (WGS) entry which is preliminary data.</text>
</comment>
<evidence type="ECO:0000313" key="1">
    <source>
        <dbReference type="EMBL" id="NKF23577.1"/>
    </source>
</evidence>
<dbReference type="RefSeq" id="WP_168148892.1">
    <property type="nucleotide sequence ID" value="NZ_JAAVXB010000008.1"/>
</dbReference>
<evidence type="ECO:0000313" key="2">
    <source>
        <dbReference type="Proteomes" id="UP000653472"/>
    </source>
</evidence>
<gene>
    <name evidence="1" type="ORF">G7Y82_14755</name>
</gene>
<protein>
    <submittedName>
        <fullName evidence="1">Uncharacterized protein</fullName>
    </submittedName>
</protein>
<keyword evidence="2" id="KW-1185">Reference proteome</keyword>
<proteinExistence type="predicted"/>
<dbReference type="EMBL" id="JAAVXB010000008">
    <property type="protein sequence ID" value="NKF23577.1"/>
    <property type="molecule type" value="Genomic_DNA"/>
</dbReference>
<reference evidence="1" key="1">
    <citation type="submission" date="2020-03" db="EMBL/GenBank/DDBJ databases">
        <title>Solimonas marina sp. nov., isolated from deep seawater of the Pacific Ocean.</title>
        <authorList>
            <person name="Liu X."/>
            <person name="Lai Q."/>
            <person name="Sun F."/>
            <person name="Gai Y."/>
            <person name="Li G."/>
            <person name="Shao Z."/>
        </authorList>
    </citation>
    <scope>NUCLEOTIDE SEQUENCE</scope>
    <source>
        <strain evidence="1">C16B3</strain>
    </source>
</reference>
<dbReference type="AlphaFoldDB" id="A0A969WAV0"/>